<evidence type="ECO:0000256" key="2">
    <source>
        <dbReference type="ARBA" id="ARBA00010742"/>
    </source>
</evidence>
<accession>A0A9X2E189</accession>
<dbReference type="GO" id="GO:0042918">
    <property type="term" value="P:alkanesulfonate transmembrane transport"/>
    <property type="evidence" value="ECO:0007669"/>
    <property type="project" value="TreeGrafter"/>
</dbReference>
<dbReference type="Proteomes" id="UP001139157">
    <property type="component" value="Unassembled WGS sequence"/>
</dbReference>
<evidence type="ECO:0000256" key="1">
    <source>
        <dbReference type="ARBA" id="ARBA00004418"/>
    </source>
</evidence>
<keyword evidence="3" id="KW-0732">Signal</keyword>
<comment type="caution">
    <text evidence="5">The sequence shown here is derived from an EMBL/GenBank/DDBJ whole genome shotgun (WGS) entry which is preliminary data.</text>
</comment>
<dbReference type="InterPro" id="IPR015168">
    <property type="entry name" value="SsuA/THI5"/>
</dbReference>
<dbReference type="PANTHER" id="PTHR30024">
    <property type="entry name" value="ALIPHATIC SULFONATES-BINDING PROTEIN-RELATED"/>
    <property type="match status" value="1"/>
</dbReference>
<dbReference type="PANTHER" id="PTHR30024:SF47">
    <property type="entry name" value="TAURINE-BINDING PERIPLASMIC PROTEIN"/>
    <property type="match status" value="1"/>
</dbReference>
<evidence type="ECO:0000313" key="5">
    <source>
        <dbReference type="EMBL" id="MCM6772304.1"/>
    </source>
</evidence>
<evidence type="ECO:0000259" key="4">
    <source>
        <dbReference type="Pfam" id="PF09084"/>
    </source>
</evidence>
<dbReference type="Pfam" id="PF09084">
    <property type="entry name" value="NMT1"/>
    <property type="match status" value="1"/>
</dbReference>
<keyword evidence="6" id="KW-1185">Reference proteome</keyword>
<organism evidence="5 6">
    <name type="scientific">Nocardia pulmonis</name>
    <dbReference type="NCBI Taxonomy" id="2951408"/>
    <lineage>
        <taxon>Bacteria</taxon>
        <taxon>Bacillati</taxon>
        <taxon>Actinomycetota</taxon>
        <taxon>Actinomycetes</taxon>
        <taxon>Mycobacteriales</taxon>
        <taxon>Nocardiaceae</taxon>
        <taxon>Nocardia</taxon>
    </lineage>
</organism>
<sequence length="351" mass="35983">MRTTLVAAALVGALTLALTGCVESGRTDSSRSTGPAVACPVPVDETFTGSVRIGYQDIPNGDLIVKDTGLLDTCLPNGTFTWSKFSSGADVIQAFGANSLDIGLLGSAALARALSAPLRQNLRAIWIHDVIGTAESLVAKDPAITSVAGLRGKRIAVPFASTAHYSLLAALSAAGIDKDVRLVNLTPDAILGAWKGDQIDAAFIWEPTLSQLLTDGHVVTSAAATAQGGKPTYDLAGARADFVSANPEFLAVWTAVQDWAVGQINGAPAEAAAHIAAQLGVPVDAVRKQLAGYSYPGARAQAGPEYLGGQLGEDLRGTAEFLLGQGEVQGVAGPEVYSGASYSDAARVSVK</sequence>
<dbReference type="PROSITE" id="PS51257">
    <property type="entry name" value="PROKAR_LIPOPROTEIN"/>
    <property type="match status" value="1"/>
</dbReference>
<dbReference type="Gene3D" id="3.40.190.10">
    <property type="entry name" value="Periplasmic binding protein-like II"/>
    <property type="match status" value="2"/>
</dbReference>
<evidence type="ECO:0000256" key="3">
    <source>
        <dbReference type="ARBA" id="ARBA00022729"/>
    </source>
</evidence>
<protein>
    <submittedName>
        <fullName evidence="5">ABC transporter substrate-binding protein</fullName>
    </submittedName>
</protein>
<dbReference type="EMBL" id="JAMRXG010000001">
    <property type="protein sequence ID" value="MCM6772304.1"/>
    <property type="molecule type" value="Genomic_DNA"/>
</dbReference>
<dbReference type="AlphaFoldDB" id="A0A9X2E189"/>
<name>A0A9X2E189_9NOCA</name>
<comment type="similarity">
    <text evidence="2">Belongs to the bacterial solute-binding protein SsuA/TauA family.</text>
</comment>
<comment type="subcellular location">
    <subcellularLocation>
        <location evidence="1">Periplasm</location>
    </subcellularLocation>
</comment>
<dbReference type="SUPFAM" id="SSF53850">
    <property type="entry name" value="Periplasmic binding protein-like II"/>
    <property type="match status" value="1"/>
</dbReference>
<reference evidence="5" key="1">
    <citation type="submission" date="2022-06" db="EMBL/GenBank/DDBJ databases">
        <title>Novel species in genus nocardia.</title>
        <authorList>
            <person name="Li F."/>
        </authorList>
    </citation>
    <scope>NUCLEOTIDE SEQUENCE</scope>
    <source>
        <strain evidence="5">CDC141</strain>
    </source>
</reference>
<evidence type="ECO:0000313" key="6">
    <source>
        <dbReference type="Proteomes" id="UP001139157"/>
    </source>
</evidence>
<dbReference type="RefSeq" id="WP_251909167.1">
    <property type="nucleotide sequence ID" value="NZ_JAMRXG010000001.1"/>
</dbReference>
<feature type="domain" description="SsuA/THI5-like" evidence="4">
    <location>
        <begin position="90"/>
        <end position="250"/>
    </location>
</feature>
<dbReference type="GO" id="GO:0042597">
    <property type="term" value="C:periplasmic space"/>
    <property type="evidence" value="ECO:0007669"/>
    <property type="project" value="UniProtKB-SubCell"/>
</dbReference>
<proteinExistence type="inferred from homology"/>
<gene>
    <name evidence="5" type="ORF">NDR86_02305</name>
</gene>